<accession>A0A177Y129</accession>
<dbReference type="RefSeq" id="WP_054962905.1">
    <property type="nucleotide sequence ID" value="NZ_LLEI02000024.1"/>
</dbReference>
<dbReference type="EMBL" id="LLEI02000029">
    <property type="protein sequence ID" value="OAJ94241.1"/>
    <property type="molecule type" value="Genomic_DNA"/>
</dbReference>
<sequence>MKKILSCLVLSAAVFSSNLFAWDGVQKGKLGQIHVTDDGNMVFRVTLASGITMCGNQHTWAYLDKSHSSYDSYVSAFLSAKFAGANVTIYTNKDDSSQSYCRVGYIVVE</sequence>
<dbReference type="EMBL" id="LLEI02000024">
    <property type="protein sequence ID" value="OAJ94540.1"/>
    <property type="molecule type" value="Genomic_DNA"/>
</dbReference>
<keyword evidence="1" id="KW-0732">Signal</keyword>
<organism evidence="3 4">
    <name type="scientific">Vibrio bivalvicida</name>
    <dbReference type="NCBI Taxonomy" id="1276888"/>
    <lineage>
        <taxon>Bacteria</taxon>
        <taxon>Pseudomonadati</taxon>
        <taxon>Pseudomonadota</taxon>
        <taxon>Gammaproteobacteria</taxon>
        <taxon>Vibrionales</taxon>
        <taxon>Vibrionaceae</taxon>
        <taxon>Vibrio</taxon>
        <taxon>Vibrio oreintalis group</taxon>
    </lineage>
</organism>
<name>A0A177Y129_9VIBR</name>
<feature type="signal peptide" evidence="1">
    <location>
        <begin position="1"/>
        <end position="21"/>
    </location>
</feature>
<evidence type="ECO:0000313" key="2">
    <source>
        <dbReference type="EMBL" id="OAJ94241.1"/>
    </source>
</evidence>
<comment type="caution">
    <text evidence="3">The sequence shown here is derived from an EMBL/GenBank/DDBJ whole genome shotgun (WGS) entry which is preliminary data.</text>
</comment>
<evidence type="ECO:0000256" key="1">
    <source>
        <dbReference type="SAM" id="SignalP"/>
    </source>
</evidence>
<gene>
    <name evidence="3" type="ORF">APB76_09485</name>
    <name evidence="2" type="ORF">APB76_10515</name>
</gene>
<dbReference type="Proteomes" id="UP000078406">
    <property type="component" value="Unassembled WGS sequence"/>
</dbReference>
<protein>
    <submittedName>
        <fullName evidence="3">Uncharacterized protein</fullName>
    </submittedName>
</protein>
<proteinExistence type="predicted"/>
<feature type="chain" id="PRO_5015052485" evidence="1">
    <location>
        <begin position="22"/>
        <end position="109"/>
    </location>
</feature>
<evidence type="ECO:0000313" key="4">
    <source>
        <dbReference type="Proteomes" id="UP000078406"/>
    </source>
</evidence>
<reference evidence="3 4" key="1">
    <citation type="journal article" date="2016" name="Syst. Appl. Microbiol.">
        <title>Vibrio bivalvicida sp. nov., a novel larval pathogen for bivalve molluscs reared in a hatchery.</title>
        <authorList>
            <person name="Dubert J."/>
            <person name="Romalde J.L."/>
            <person name="Prado S."/>
            <person name="Barja J.L."/>
        </authorList>
    </citation>
    <scope>NUCLEOTIDE SEQUENCE [LARGE SCALE GENOMIC DNA]</scope>
    <source>
        <strain evidence="3 4">605</strain>
    </source>
</reference>
<dbReference type="AlphaFoldDB" id="A0A177Y129"/>
<evidence type="ECO:0000313" key="3">
    <source>
        <dbReference type="EMBL" id="OAJ94540.1"/>
    </source>
</evidence>